<evidence type="ECO:0008006" key="4">
    <source>
        <dbReference type="Google" id="ProtNLM"/>
    </source>
</evidence>
<dbReference type="RefSeq" id="WP_058529764.1">
    <property type="nucleotide sequence ID" value="NZ_CAAAHZ010000009.1"/>
</dbReference>
<keyword evidence="3" id="KW-1185">Reference proteome</keyword>
<proteinExistence type="predicted"/>
<evidence type="ECO:0000313" key="3">
    <source>
        <dbReference type="Proteomes" id="UP000054997"/>
    </source>
</evidence>
<comment type="caution">
    <text evidence="2">The sequence shown here is derived from an EMBL/GenBank/DDBJ whole genome shotgun (WGS) entry which is preliminary data.</text>
</comment>
<accession>A0A0W0VJ94</accession>
<feature type="transmembrane region" description="Helical" evidence="1">
    <location>
        <begin position="340"/>
        <end position="360"/>
    </location>
</feature>
<sequence length="396" mass="45119">MKDRDFFYRKLIEQQQYIASLYKDHVWAKGRRLLLSSEFMFAPLPGAMPPFLGMSHLHAKQVDSVQKVSVQELVKEIRSLDSHKQQDYKNIILALKKLINVINNEQAFLTGHLVTDEKMLKERVASIQSKEELERLGQDIYRDEFAFRLNVNPLFCAGEAITDFLHSVLPYIESDDKDSLKEMRQMYLQAESAIEMLTQVLKKYDELKACIKPFMSQRDCTELEAKREACISVLQSIHEKYGDIAAISAEKLKKRQLEFEFEEVLEKVKLETAHLARLAKTNAQYATASREAEVLYQSLKTSGENYFSNKMSAKDFNGQCNTALRTAEKTLNGYYGWRELLAAIGCVVTSIVTLGFAPVISKLTTGSFRFFNVPGAKEILKPIENEVTPVLDAVAS</sequence>
<dbReference type="AlphaFoldDB" id="A0A0W0VJ94"/>
<keyword evidence="1" id="KW-1133">Transmembrane helix</keyword>
<dbReference type="PATRIC" id="fig|45068.5.peg.1933"/>
<keyword evidence="1" id="KW-0472">Membrane</keyword>
<dbReference type="EMBL" id="LNYK01000030">
    <property type="protein sequence ID" value="KTD20158.1"/>
    <property type="molecule type" value="Genomic_DNA"/>
</dbReference>
<dbReference type="Proteomes" id="UP000054997">
    <property type="component" value="Unassembled WGS sequence"/>
</dbReference>
<evidence type="ECO:0000256" key="1">
    <source>
        <dbReference type="SAM" id="Phobius"/>
    </source>
</evidence>
<organism evidence="2 3">
    <name type="scientific">Legionella londiniensis</name>
    <dbReference type="NCBI Taxonomy" id="45068"/>
    <lineage>
        <taxon>Bacteria</taxon>
        <taxon>Pseudomonadati</taxon>
        <taxon>Pseudomonadota</taxon>
        <taxon>Gammaproteobacteria</taxon>
        <taxon>Legionellales</taxon>
        <taxon>Legionellaceae</taxon>
        <taxon>Legionella</taxon>
    </lineage>
</organism>
<keyword evidence="1" id="KW-0812">Transmembrane</keyword>
<gene>
    <name evidence="2" type="ORF">Llon_1779</name>
</gene>
<dbReference type="OrthoDB" id="5653941at2"/>
<protein>
    <recommendedName>
        <fullName evidence="4">Ninein</fullName>
    </recommendedName>
</protein>
<name>A0A0W0VJ94_9GAMM</name>
<reference evidence="2 3" key="1">
    <citation type="submission" date="2015-11" db="EMBL/GenBank/DDBJ databases">
        <title>Genomic analysis of 38 Legionella species identifies large and diverse effector repertoires.</title>
        <authorList>
            <person name="Burstein D."/>
            <person name="Amaro F."/>
            <person name="Zusman T."/>
            <person name="Lifshitz Z."/>
            <person name="Cohen O."/>
            <person name="Gilbert J.A."/>
            <person name="Pupko T."/>
            <person name="Shuman H.A."/>
            <person name="Segal G."/>
        </authorList>
    </citation>
    <scope>NUCLEOTIDE SEQUENCE [LARGE SCALE GENOMIC DNA]</scope>
    <source>
        <strain evidence="2 3">ATCC 49505</strain>
    </source>
</reference>
<evidence type="ECO:0000313" key="2">
    <source>
        <dbReference type="EMBL" id="KTD20158.1"/>
    </source>
</evidence>